<name>A0A8T2MNI9_9TELE</name>
<organism evidence="1 2">
    <name type="scientific">Albula glossodonta</name>
    <name type="common">roundjaw bonefish</name>
    <dbReference type="NCBI Taxonomy" id="121402"/>
    <lineage>
        <taxon>Eukaryota</taxon>
        <taxon>Metazoa</taxon>
        <taxon>Chordata</taxon>
        <taxon>Craniata</taxon>
        <taxon>Vertebrata</taxon>
        <taxon>Euteleostomi</taxon>
        <taxon>Actinopterygii</taxon>
        <taxon>Neopterygii</taxon>
        <taxon>Teleostei</taxon>
        <taxon>Albuliformes</taxon>
        <taxon>Albulidae</taxon>
        <taxon>Albula</taxon>
    </lineage>
</organism>
<protein>
    <submittedName>
        <fullName evidence="1">Uncharacterized protein</fullName>
    </submittedName>
</protein>
<comment type="caution">
    <text evidence="1">The sequence shown here is derived from an EMBL/GenBank/DDBJ whole genome shotgun (WGS) entry which is preliminary data.</text>
</comment>
<gene>
    <name evidence="1" type="ORF">JZ751_011507</name>
</gene>
<dbReference type="AlphaFoldDB" id="A0A8T2MNI9"/>
<evidence type="ECO:0000313" key="1">
    <source>
        <dbReference type="EMBL" id="KAG9328670.1"/>
    </source>
</evidence>
<sequence length="213" mass="23177">MSVFLHIRYALELQGNWRCQKHVLQHQGRRGVVGGGGGTHSHSAATFKTVNVKLIPGQHLPNLNDQQSAVRTKHTNGCLDPPLTRRIGTTTFPRLASDLPGGTLRRPGHAWLWRDGGEGRVVASGEGGEKKADASLLALRLSVLGHFDSGIFGNYTSKVGVRPAPPLLPLPGRLFRCPATGGHLRWLKRARSKVKHSRHIWSVVGGAKALRSR</sequence>
<proteinExistence type="predicted"/>
<evidence type="ECO:0000313" key="2">
    <source>
        <dbReference type="Proteomes" id="UP000824540"/>
    </source>
</evidence>
<reference evidence="1" key="1">
    <citation type="thesis" date="2021" institute="BYU ScholarsArchive" country="Provo, UT, USA">
        <title>Applications of and Algorithms for Genome Assembly and Genomic Analyses with an Emphasis on Marine Teleosts.</title>
        <authorList>
            <person name="Pickett B.D."/>
        </authorList>
    </citation>
    <scope>NUCLEOTIDE SEQUENCE</scope>
    <source>
        <strain evidence="1">HI-2016</strain>
    </source>
</reference>
<dbReference type="Proteomes" id="UP000824540">
    <property type="component" value="Unassembled WGS sequence"/>
</dbReference>
<feature type="non-terminal residue" evidence="1">
    <location>
        <position position="1"/>
    </location>
</feature>
<dbReference type="EMBL" id="JAFBMS010001953">
    <property type="protein sequence ID" value="KAG9328670.1"/>
    <property type="molecule type" value="Genomic_DNA"/>
</dbReference>
<keyword evidence="2" id="KW-1185">Reference proteome</keyword>
<accession>A0A8T2MNI9</accession>